<organism evidence="2">
    <name type="scientific">marine metagenome</name>
    <dbReference type="NCBI Taxonomy" id="408172"/>
    <lineage>
        <taxon>unclassified sequences</taxon>
        <taxon>metagenomes</taxon>
        <taxon>ecological metagenomes</taxon>
    </lineage>
</organism>
<dbReference type="PRINTS" id="PR00081">
    <property type="entry name" value="GDHRDH"/>
</dbReference>
<name>A0A383CRU5_9ZZZZ</name>
<evidence type="ECO:0000256" key="1">
    <source>
        <dbReference type="ARBA" id="ARBA00006484"/>
    </source>
</evidence>
<comment type="similarity">
    <text evidence="1">Belongs to the short-chain dehydrogenases/reductases (SDR) family.</text>
</comment>
<dbReference type="InterPro" id="IPR036291">
    <property type="entry name" value="NAD(P)-bd_dom_sf"/>
</dbReference>
<dbReference type="CDD" id="cd05233">
    <property type="entry name" value="SDR_c"/>
    <property type="match status" value="1"/>
</dbReference>
<proteinExistence type="inferred from homology"/>
<dbReference type="Pfam" id="PF00106">
    <property type="entry name" value="adh_short"/>
    <property type="match status" value="1"/>
</dbReference>
<dbReference type="PANTHER" id="PTHR42879">
    <property type="entry name" value="3-OXOACYL-(ACYL-CARRIER-PROTEIN) REDUCTASE"/>
    <property type="match status" value="1"/>
</dbReference>
<dbReference type="PANTHER" id="PTHR42879:SF2">
    <property type="entry name" value="3-OXOACYL-[ACYL-CARRIER-PROTEIN] REDUCTASE FABG"/>
    <property type="match status" value="1"/>
</dbReference>
<evidence type="ECO:0000313" key="2">
    <source>
        <dbReference type="EMBL" id="SVE34922.1"/>
    </source>
</evidence>
<dbReference type="EMBL" id="UINC01211146">
    <property type="protein sequence ID" value="SVE34922.1"/>
    <property type="molecule type" value="Genomic_DNA"/>
</dbReference>
<dbReference type="AlphaFoldDB" id="A0A383CRU5"/>
<dbReference type="InterPro" id="IPR002347">
    <property type="entry name" value="SDR_fam"/>
</dbReference>
<dbReference type="SUPFAM" id="SSF51735">
    <property type="entry name" value="NAD(P)-binding Rossmann-fold domains"/>
    <property type="match status" value="1"/>
</dbReference>
<feature type="non-terminal residue" evidence="2">
    <location>
        <position position="163"/>
    </location>
</feature>
<reference evidence="2" key="1">
    <citation type="submission" date="2018-05" db="EMBL/GenBank/DDBJ databases">
        <authorList>
            <person name="Lanie J.A."/>
            <person name="Ng W.-L."/>
            <person name="Kazmierczak K.M."/>
            <person name="Andrzejewski T.M."/>
            <person name="Davidsen T.M."/>
            <person name="Wayne K.J."/>
            <person name="Tettelin H."/>
            <person name="Glass J.I."/>
            <person name="Rusch D."/>
            <person name="Podicherti R."/>
            <person name="Tsui H.-C.T."/>
            <person name="Winkler M.E."/>
        </authorList>
    </citation>
    <scope>NUCLEOTIDE SEQUENCE</scope>
</reference>
<accession>A0A383CRU5</accession>
<dbReference type="PRINTS" id="PR00080">
    <property type="entry name" value="SDRFAMILY"/>
</dbReference>
<dbReference type="Gene3D" id="3.40.50.720">
    <property type="entry name" value="NAD(P)-binding Rossmann-like Domain"/>
    <property type="match status" value="1"/>
</dbReference>
<sequence length="163" mass="17587">MLLKQKTAVITGCNRGIGKATLDTFAENGADIFACVRKESDEFTDVMKKLTAKTGISIIPVYFDFAESEQVKAGIKTIISFKKQIDILVNNAGVASGSLFQMTSLQDLKNLFEINFFSQLLFTQGISRYMSRFKTGSIINIASTAGLIGDAGTTSYGSSKAAL</sequence>
<dbReference type="InterPro" id="IPR050259">
    <property type="entry name" value="SDR"/>
</dbReference>
<feature type="non-terminal residue" evidence="2">
    <location>
        <position position="1"/>
    </location>
</feature>
<gene>
    <name evidence="2" type="ORF">METZ01_LOCUS487776</name>
</gene>
<protein>
    <submittedName>
        <fullName evidence="2">Uncharacterized protein</fullName>
    </submittedName>
</protein>